<name>A0A3M7PEG8_BRAPC</name>
<evidence type="ECO:0000313" key="6">
    <source>
        <dbReference type="EMBL" id="RMZ97399.1"/>
    </source>
</evidence>
<dbReference type="Gene3D" id="3.30.40.10">
    <property type="entry name" value="Zinc/RING finger domain, C3HC4 (zinc finger)"/>
    <property type="match status" value="1"/>
</dbReference>
<sequence>MQQSPLNSDYTSQINTNRNSVLSYDSVIKNGVEVLYPVSFNCITTQDAYRNKSLEEIRHEDYLLNRKYPQSTNVLKDFSKSEGTRFYRYKPVCGVDFKTNKYTQQSYPRDTFLTHISTMLEYEKFSPEELRFEDYKNGLKLKKKSDKNNNVDDSSDLACCPICLEQILQLKKEGVRLNVSICGHIICKNCTSQMLRKMNKSRFECPSCRRSLKSQDIHELFI</sequence>
<evidence type="ECO:0000256" key="1">
    <source>
        <dbReference type="ARBA" id="ARBA00022723"/>
    </source>
</evidence>
<gene>
    <name evidence="6" type="ORF">BpHYR1_019241</name>
</gene>
<dbReference type="AlphaFoldDB" id="A0A3M7PEG8"/>
<dbReference type="PANTHER" id="PTHR23041:SF78">
    <property type="entry name" value="E3 UBIQUITIN-PROTEIN LIGASE RNF4"/>
    <property type="match status" value="1"/>
</dbReference>
<keyword evidence="3" id="KW-0862">Zinc</keyword>
<organism evidence="6 7">
    <name type="scientific">Brachionus plicatilis</name>
    <name type="common">Marine rotifer</name>
    <name type="synonym">Brachionus muelleri</name>
    <dbReference type="NCBI Taxonomy" id="10195"/>
    <lineage>
        <taxon>Eukaryota</taxon>
        <taxon>Metazoa</taxon>
        <taxon>Spiralia</taxon>
        <taxon>Gnathifera</taxon>
        <taxon>Rotifera</taxon>
        <taxon>Eurotatoria</taxon>
        <taxon>Monogononta</taxon>
        <taxon>Pseudotrocha</taxon>
        <taxon>Ploima</taxon>
        <taxon>Brachionidae</taxon>
        <taxon>Brachionus</taxon>
    </lineage>
</organism>
<feature type="domain" description="RING-type" evidence="5">
    <location>
        <begin position="160"/>
        <end position="209"/>
    </location>
</feature>
<evidence type="ECO:0000256" key="3">
    <source>
        <dbReference type="ARBA" id="ARBA00022833"/>
    </source>
</evidence>
<dbReference type="InterPro" id="IPR013083">
    <property type="entry name" value="Znf_RING/FYVE/PHD"/>
</dbReference>
<dbReference type="PROSITE" id="PS50089">
    <property type="entry name" value="ZF_RING_2"/>
    <property type="match status" value="1"/>
</dbReference>
<dbReference type="EMBL" id="REGN01011435">
    <property type="protein sequence ID" value="RMZ97399.1"/>
    <property type="molecule type" value="Genomic_DNA"/>
</dbReference>
<dbReference type="SUPFAM" id="SSF57850">
    <property type="entry name" value="RING/U-box"/>
    <property type="match status" value="1"/>
</dbReference>
<dbReference type="InterPro" id="IPR001841">
    <property type="entry name" value="Znf_RING"/>
</dbReference>
<comment type="caution">
    <text evidence="6">The sequence shown here is derived from an EMBL/GenBank/DDBJ whole genome shotgun (WGS) entry which is preliminary data.</text>
</comment>
<dbReference type="SMART" id="SM00184">
    <property type="entry name" value="RING"/>
    <property type="match status" value="1"/>
</dbReference>
<dbReference type="Pfam" id="PF21240">
    <property type="entry name" value="Nup98_GLEBS"/>
    <property type="match status" value="1"/>
</dbReference>
<keyword evidence="6" id="KW-0436">Ligase</keyword>
<protein>
    <submittedName>
        <fullName evidence="6">E3 ubiquitin-ligase RNF4-like</fullName>
    </submittedName>
</protein>
<dbReference type="Gene3D" id="1.10.10.2360">
    <property type="match status" value="2"/>
</dbReference>
<dbReference type="InterPro" id="IPR047134">
    <property type="entry name" value="RNF4"/>
</dbReference>
<keyword evidence="2 4" id="KW-0863">Zinc-finger</keyword>
<proteinExistence type="predicted"/>
<reference evidence="6 7" key="1">
    <citation type="journal article" date="2018" name="Sci. Rep.">
        <title>Genomic signatures of local adaptation to the degree of environmental predictability in rotifers.</title>
        <authorList>
            <person name="Franch-Gras L."/>
            <person name="Hahn C."/>
            <person name="Garcia-Roger E.M."/>
            <person name="Carmona M.J."/>
            <person name="Serra M."/>
            <person name="Gomez A."/>
        </authorList>
    </citation>
    <scope>NUCLEOTIDE SEQUENCE [LARGE SCALE GENOMIC DNA]</scope>
    <source>
        <strain evidence="6">HYR1</strain>
    </source>
</reference>
<dbReference type="PANTHER" id="PTHR23041">
    <property type="entry name" value="RING FINGER DOMAIN-CONTAINING"/>
    <property type="match status" value="1"/>
</dbReference>
<dbReference type="GO" id="GO:0045944">
    <property type="term" value="P:positive regulation of transcription by RNA polymerase II"/>
    <property type="evidence" value="ECO:0007669"/>
    <property type="project" value="TreeGrafter"/>
</dbReference>
<evidence type="ECO:0000259" key="5">
    <source>
        <dbReference type="PROSITE" id="PS50089"/>
    </source>
</evidence>
<evidence type="ECO:0000313" key="7">
    <source>
        <dbReference type="Proteomes" id="UP000276133"/>
    </source>
</evidence>
<accession>A0A3M7PEG8</accession>
<evidence type="ECO:0000256" key="2">
    <source>
        <dbReference type="ARBA" id="ARBA00022771"/>
    </source>
</evidence>
<dbReference type="Pfam" id="PF13445">
    <property type="entry name" value="zf-RING_UBOX"/>
    <property type="match status" value="1"/>
</dbReference>
<keyword evidence="7" id="KW-1185">Reference proteome</keyword>
<keyword evidence="1" id="KW-0479">Metal-binding</keyword>
<dbReference type="Proteomes" id="UP000276133">
    <property type="component" value="Unassembled WGS sequence"/>
</dbReference>
<dbReference type="OrthoDB" id="6105938at2759"/>
<dbReference type="InterPro" id="IPR027370">
    <property type="entry name" value="Znf-RING_euk"/>
</dbReference>
<dbReference type="GO" id="GO:0016874">
    <property type="term" value="F:ligase activity"/>
    <property type="evidence" value="ECO:0007669"/>
    <property type="project" value="UniProtKB-KW"/>
</dbReference>
<evidence type="ECO:0000256" key="4">
    <source>
        <dbReference type="PROSITE-ProRule" id="PRU00175"/>
    </source>
</evidence>
<dbReference type="GO" id="GO:0008270">
    <property type="term" value="F:zinc ion binding"/>
    <property type="evidence" value="ECO:0007669"/>
    <property type="project" value="UniProtKB-KW"/>
</dbReference>